<evidence type="ECO:0000313" key="1">
    <source>
        <dbReference type="EMBL" id="EOY06645.1"/>
    </source>
</evidence>
<protein>
    <submittedName>
        <fullName evidence="1">Uncharacterized protein</fullName>
    </submittedName>
</protein>
<evidence type="ECO:0000313" key="2">
    <source>
        <dbReference type="Proteomes" id="UP000026915"/>
    </source>
</evidence>
<keyword evidence="2" id="KW-1185">Reference proteome</keyword>
<proteinExistence type="predicted"/>
<dbReference type="EMBL" id="CM001882">
    <property type="protein sequence ID" value="EOY06645.1"/>
    <property type="molecule type" value="Genomic_DNA"/>
</dbReference>
<organism evidence="1 2">
    <name type="scientific">Theobroma cacao</name>
    <name type="common">Cacao</name>
    <name type="synonym">Cocoa</name>
    <dbReference type="NCBI Taxonomy" id="3641"/>
    <lineage>
        <taxon>Eukaryota</taxon>
        <taxon>Viridiplantae</taxon>
        <taxon>Streptophyta</taxon>
        <taxon>Embryophyta</taxon>
        <taxon>Tracheophyta</taxon>
        <taxon>Spermatophyta</taxon>
        <taxon>Magnoliopsida</taxon>
        <taxon>eudicotyledons</taxon>
        <taxon>Gunneridae</taxon>
        <taxon>Pentapetalae</taxon>
        <taxon>rosids</taxon>
        <taxon>malvids</taxon>
        <taxon>Malvales</taxon>
        <taxon>Malvaceae</taxon>
        <taxon>Byttnerioideae</taxon>
        <taxon>Theobroma</taxon>
    </lineage>
</organism>
<gene>
    <name evidence="1" type="ORF">TCM_021305</name>
</gene>
<dbReference type="HOGENOM" id="CLU_2138071_0_0_1"/>
<reference evidence="1 2" key="1">
    <citation type="journal article" date="2013" name="Genome Biol.">
        <title>The genome sequence of the most widely cultivated cacao type and its use to identify candidate genes regulating pod color.</title>
        <authorList>
            <person name="Motamayor J.C."/>
            <person name="Mockaitis K."/>
            <person name="Schmutz J."/>
            <person name="Haiminen N."/>
            <person name="Iii D.L."/>
            <person name="Cornejo O."/>
            <person name="Findley S.D."/>
            <person name="Zheng P."/>
            <person name="Utro F."/>
            <person name="Royaert S."/>
            <person name="Saski C."/>
            <person name="Jenkins J."/>
            <person name="Podicheti R."/>
            <person name="Zhao M."/>
            <person name="Scheffler B.E."/>
            <person name="Stack J.C."/>
            <person name="Feltus F.A."/>
            <person name="Mustiga G.M."/>
            <person name="Amores F."/>
            <person name="Phillips W."/>
            <person name="Marelli J.P."/>
            <person name="May G.D."/>
            <person name="Shapiro H."/>
            <person name="Ma J."/>
            <person name="Bustamante C.D."/>
            <person name="Schnell R.J."/>
            <person name="Main D."/>
            <person name="Gilbert D."/>
            <person name="Parida L."/>
            <person name="Kuhn D.N."/>
        </authorList>
    </citation>
    <scope>NUCLEOTIDE SEQUENCE [LARGE SCALE GENOMIC DNA]</scope>
    <source>
        <strain evidence="2">cv. Matina 1-6</strain>
    </source>
</reference>
<dbReference type="InParanoid" id="A0A061ENN5"/>
<name>A0A061ENN5_THECC</name>
<dbReference type="AlphaFoldDB" id="A0A061ENN5"/>
<dbReference type="Proteomes" id="UP000026915">
    <property type="component" value="Chromosome 4"/>
</dbReference>
<dbReference type="Gramene" id="EOY06645">
    <property type="protein sequence ID" value="EOY06645"/>
    <property type="gene ID" value="TCM_021305"/>
</dbReference>
<accession>A0A061ENN5</accession>
<sequence length="113" mass="12394">MRNRLGKGVGTISQHLFFMGMIVRSPGRTSWMARRVMNSGIQPDLRLGWARISISSPCGQGQFKVKHAVLSLVKELKMGLGLQDFMAYAGFATTSMLPGEMVPNHKIVSAIDS</sequence>